<dbReference type="GO" id="GO:0046655">
    <property type="term" value="P:folic acid metabolic process"/>
    <property type="evidence" value="ECO:0007669"/>
    <property type="project" value="TreeGrafter"/>
</dbReference>
<comment type="pathway">
    <text evidence="1 7">Cofactor biosynthesis; tetrahydrofolate biosynthesis; 5,6,7,8-tetrahydrofolate from 7,8-dihydrofolate: step 1/1.</text>
</comment>
<dbReference type="PRINTS" id="PR00070">
    <property type="entry name" value="DHFR"/>
</dbReference>
<keyword evidence="4 7" id="KW-0554">One-carbon metabolism</keyword>
<dbReference type="Gene3D" id="3.40.430.10">
    <property type="entry name" value="Dihydrofolate Reductase, subunit A"/>
    <property type="match status" value="1"/>
</dbReference>
<accession>A0A2M7X361</accession>
<dbReference type="InterPro" id="IPR001796">
    <property type="entry name" value="DHFR_dom"/>
</dbReference>
<evidence type="ECO:0000256" key="1">
    <source>
        <dbReference type="ARBA" id="ARBA00004903"/>
    </source>
</evidence>
<dbReference type="PANTHER" id="PTHR48069">
    <property type="entry name" value="DIHYDROFOLATE REDUCTASE"/>
    <property type="match status" value="1"/>
</dbReference>
<dbReference type="PIRSF" id="PIRSF000194">
    <property type="entry name" value="DHFR"/>
    <property type="match status" value="1"/>
</dbReference>
<evidence type="ECO:0000256" key="3">
    <source>
        <dbReference type="ARBA" id="ARBA00012856"/>
    </source>
</evidence>
<evidence type="ECO:0000313" key="10">
    <source>
        <dbReference type="EMBL" id="PJA40614.1"/>
    </source>
</evidence>
<evidence type="ECO:0000256" key="2">
    <source>
        <dbReference type="ARBA" id="ARBA00009539"/>
    </source>
</evidence>
<evidence type="ECO:0000256" key="4">
    <source>
        <dbReference type="ARBA" id="ARBA00022563"/>
    </source>
</evidence>
<dbReference type="GO" id="GO:0004146">
    <property type="term" value="F:dihydrofolate reductase activity"/>
    <property type="evidence" value="ECO:0007669"/>
    <property type="project" value="UniProtKB-EC"/>
</dbReference>
<dbReference type="Proteomes" id="UP000231195">
    <property type="component" value="Unassembled WGS sequence"/>
</dbReference>
<dbReference type="GO" id="GO:0005829">
    <property type="term" value="C:cytosol"/>
    <property type="evidence" value="ECO:0007669"/>
    <property type="project" value="TreeGrafter"/>
</dbReference>
<dbReference type="PANTHER" id="PTHR48069:SF3">
    <property type="entry name" value="DIHYDROFOLATE REDUCTASE"/>
    <property type="match status" value="1"/>
</dbReference>
<dbReference type="GO" id="GO:0050661">
    <property type="term" value="F:NADP binding"/>
    <property type="evidence" value="ECO:0007669"/>
    <property type="project" value="InterPro"/>
</dbReference>
<dbReference type="UniPathway" id="UPA00077">
    <property type="reaction ID" value="UER00158"/>
</dbReference>
<dbReference type="GO" id="GO:0006730">
    <property type="term" value="P:one-carbon metabolic process"/>
    <property type="evidence" value="ECO:0007669"/>
    <property type="project" value="UniProtKB-KW"/>
</dbReference>
<evidence type="ECO:0000313" key="11">
    <source>
        <dbReference type="Proteomes" id="UP000231195"/>
    </source>
</evidence>
<comment type="function">
    <text evidence="7">Key enzyme in folate metabolism. Catalyzes an essential reaction for de novo glycine and purine synthesis, and for DNA precursor synthesis.</text>
</comment>
<proteinExistence type="inferred from homology"/>
<evidence type="ECO:0000259" key="9">
    <source>
        <dbReference type="PROSITE" id="PS51330"/>
    </source>
</evidence>
<reference evidence="11" key="1">
    <citation type="submission" date="2017-09" db="EMBL/GenBank/DDBJ databases">
        <title>Depth-based differentiation of microbial function through sediment-hosted aquifers and enrichment of novel symbionts in the deep terrestrial subsurface.</title>
        <authorList>
            <person name="Probst A.J."/>
            <person name="Ladd B."/>
            <person name="Jarett J.K."/>
            <person name="Geller-Mcgrath D.E."/>
            <person name="Sieber C.M.K."/>
            <person name="Emerson J.B."/>
            <person name="Anantharaman K."/>
            <person name="Thomas B.C."/>
            <person name="Malmstrom R."/>
            <person name="Stieglmeier M."/>
            <person name="Klingl A."/>
            <person name="Woyke T."/>
            <person name="Ryan C.M."/>
            <person name="Banfield J.F."/>
        </authorList>
    </citation>
    <scope>NUCLEOTIDE SEQUENCE [LARGE SCALE GENOMIC DNA]</scope>
</reference>
<dbReference type="PROSITE" id="PS51330">
    <property type="entry name" value="DHFR_2"/>
    <property type="match status" value="1"/>
</dbReference>
<dbReference type="AlphaFoldDB" id="A0A2M7X361"/>
<comment type="caution">
    <text evidence="10">The sequence shown here is derived from an EMBL/GenBank/DDBJ whole genome shotgun (WGS) entry which is preliminary data.</text>
</comment>
<dbReference type="InterPro" id="IPR024072">
    <property type="entry name" value="DHFR-like_dom_sf"/>
</dbReference>
<sequence>MHKGDSMNITAVVAMAHNQVIGKNGGLPWDKIQADRLHFSTLTKGGIVIMGRKTHESIGKPLKDRDNIVMTTNQDYEAPGCMVVHSVNEMIAGFQSLRDVHIFCIGGEQIYSLLMPWIGVIYVTRVIGTFAGDTHFPLTDRAWSTEWQLATAKNHIAGKESPYDLTFEIWKKKLQPSLL</sequence>
<evidence type="ECO:0000256" key="8">
    <source>
        <dbReference type="RuleBase" id="RU004474"/>
    </source>
</evidence>
<dbReference type="Pfam" id="PF00186">
    <property type="entry name" value="DHFR_1"/>
    <property type="match status" value="1"/>
</dbReference>
<comment type="catalytic activity">
    <reaction evidence="7">
        <text>(6S)-5,6,7,8-tetrahydrofolate + NADP(+) = 7,8-dihydrofolate + NADPH + H(+)</text>
        <dbReference type="Rhea" id="RHEA:15009"/>
        <dbReference type="ChEBI" id="CHEBI:15378"/>
        <dbReference type="ChEBI" id="CHEBI:57451"/>
        <dbReference type="ChEBI" id="CHEBI:57453"/>
        <dbReference type="ChEBI" id="CHEBI:57783"/>
        <dbReference type="ChEBI" id="CHEBI:58349"/>
        <dbReference type="EC" id="1.5.1.3"/>
    </reaction>
</comment>
<name>A0A2M7X361_UNCKA</name>
<dbReference type="EMBL" id="PFWZ01000071">
    <property type="protein sequence ID" value="PJA40614.1"/>
    <property type="molecule type" value="Genomic_DNA"/>
</dbReference>
<comment type="similarity">
    <text evidence="2 7 8">Belongs to the dihydrofolate reductase family.</text>
</comment>
<dbReference type="GO" id="GO:0046452">
    <property type="term" value="P:dihydrofolate metabolic process"/>
    <property type="evidence" value="ECO:0007669"/>
    <property type="project" value="TreeGrafter"/>
</dbReference>
<dbReference type="InterPro" id="IPR012259">
    <property type="entry name" value="DHFR"/>
</dbReference>
<dbReference type="PROSITE" id="PS00075">
    <property type="entry name" value="DHFR_1"/>
    <property type="match status" value="1"/>
</dbReference>
<dbReference type="InterPro" id="IPR017925">
    <property type="entry name" value="DHFR_CS"/>
</dbReference>
<keyword evidence="5 7" id="KW-0521">NADP</keyword>
<feature type="domain" description="DHFR" evidence="9">
    <location>
        <begin position="8"/>
        <end position="172"/>
    </location>
</feature>
<organism evidence="10 11">
    <name type="scientific">candidate division WWE3 bacterium CG_4_9_14_3_um_filter_39_7</name>
    <dbReference type="NCBI Taxonomy" id="1975080"/>
    <lineage>
        <taxon>Bacteria</taxon>
        <taxon>Katanobacteria</taxon>
    </lineage>
</organism>
<keyword evidence="6 7" id="KW-0560">Oxidoreductase</keyword>
<evidence type="ECO:0000256" key="5">
    <source>
        <dbReference type="ARBA" id="ARBA00022857"/>
    </source>
</evidence>
<protein>
    <recommendedName>
        <fullName evidence="3 7">Dihydrofolate reductase</fullName>
        <ecNumber evidence="3 7">1.5.1.3</ecNumber>
    </recommendedName>
</protein>
<dbReference type="EC" id="1.5.1.3" evidence="3 7"/>
<dbReference type="GO" id="GO:0046654">
    <property type="term" value="P:tetrahydrofolate biosynthetic process"/>
    <property type="evidence" value="ECO:0007669"/>
    <property type="project" value="UniProtKB-UniPathway"/>
</dbReference>
<gene>
    <name evidence="10" type="ORF">CO179_01740</name>
</gene>
<evidence type="ECO:0000256" key="6">
    <source>
        <dbReference type="ARBA" id="ARBA00023002"/>
    </source>
</evidence>
<dbReference type="SUPFAM" id="SSF53597">
    <property type="entry name" value="Dihydrofolate reductase-like"/>
    <property type="match status" value="1"/>
</dbReference>
<evidence type="ECO:0000256" key="7">
    <source>
        <dbReference type="PIRNR" id="PIRNR000194"/>
    </source>
</evidence>
<dbReference type="CDD" id="cd00209">
    <property type="entry name" value="DHFR"/>
    <property type="match status" value="1"/>
</dbReference>